<organism evidence="1 2">
    <name type="scientific">Pelagibius litoralis</name>
    <dbReference type="NCBI Taxonomy" id="374515"/>
    <lineage>
        <taxon>Bacteria</taxon>
        <taxon>Pseudomonadati</taxon>
        <taxon>Pseudomonadota</taxon>
        <taxon>Alphaproteobacteria</taxon>
        <taxon>Rhodospirillales</taxon>
        <taxon>Rhodovibrionaceae</taxon>
        <taxon>Pelagibius</taxon>
    </lineage>
</organism>
<dbReference type="AlphaFoldDB" id="A0A967F2L0"/>
<gene>
    <name evidence="1" type="ORF">HBA54_25870</name>
</gene>
<evidence type="ECO:0000313" key="1">
    <source>
        <dbReference type="EMBL" id="NIA72033.1"/>
    </source>
</evidence>
<keyword evidence="2" id="KW-1185">Reference proteome</keyword>
<comment type="caution">
    <text evidence="1">The sequence shown here is derived from an EMBL/GenBank/DDBJ whole genome shotgun (WGS) entry which is preliminary data.</text>
</comment>
<protein>
    <submittedName>
        <fullName evidence="1">Uncharacterized protein</fullName>
    </submittedName>
</protein>
<evidence type="ECO:0000313" key="2">
    <source>
        <dbReference type="Proteomes" id="UP000761264"/>
    </source>
</evidence>
<proteinExistence type="predicted"/>
<sequence>MRTKNTFVAAEVIDQSTKHPSDTLKLSGEANESLVRLARLLGKLAARDLVTQGRRRAKEQLVAGDLNLRT</sequence>
<dbReference type="Proteomes" id="UP000761264">
    <property type="component" value="Unassembled WGS sequence"/>
</dbReference>
<dbReference type="EMBL" id="JAAQPH010000031">
    <property type="protein sequence ID" value="NIA72033.1"/>
    <property type="molecule type" value="Genomic_DNA"/>
</dbReference>
<reference evidence="1" key="1">
    <citation type="submission" date="2020-03" db="EMBL/GenBank/DDBJ databases">
        <title>Genome of Pelagibius litoralis DSM 21314T.</title>
        <authorList>
            <person name="Wang G."/>
        </authorList>
    </citation>
    <scope>NUCLEOTIDE SEQUENCE</scope>
    <source>
        <strain evidence="1">DSM 21314</strain>
    </source>
</reference>
<name>A0A967F2L0_9PROT</name>
<accession>A0A967F2L0</accession>